<feature type="non-terminal residue" evidence="2">
    <location>
        <position position="308"/>
    </location>
</feature>
<evidence type="ECO:0000313" key="2">
    <source>
        <dbReference type="EMBL" id="RUP48247.1"/>
    </source>
</evidence>
<reference evidence="2 3" key="1">
    <citation type="journal article" date="2018" name="New Phytol.">
        <title>Phylogenomics of Endogonaceae and evolution of mycorrhizas within Mucoromycota.</title>
        <authorList>
            <person name="Chang Y."/>
            <person name="Desiro A."/>
            <person name="Na H."/>
            <person name="Sandor L."/>
            <person name="Lipzen A."/>
            <person name="Clum A."/>
            <person name="Barry K."/>
            <person name="Grigoriev I.V."/>
            <person name="Martin F.M."/>
            <person name="Stajich J.E."/>
            <person name="Smith M.E."/>
            <person name="Bonito G."/>
            <person name="Spatafora J.W."/>
        </authorList>
    </citation>
    <scope>NUCLEOTIDE SEQUENCE [LARGE SCALE GENOMIC DNA]</scope>
    <source>
        <strain evidence="2 3">GMNB39</strain>
    </source>
</reference>
<proteinExistence type="predicted"/>
<dbReference type="EMBL" id="RBNI01003538">
    <property type="protein sequence ID" value="RUP48247.1"/>
    <property type="molecule type" value="Genomic_DNA"/>
</dbReference>
<dbReference type="PROSITE" id="PS50918">
    <property type="entry name" value="WWE"/>
    <property type="match status" value="2"/>
</dbReference>
<sequence length="308" mass="35376">MRTLPKTQIHKVRIIDFKPEQAVKGAPTKDREGVNLEGVNQQNSTEVYRILRKVLSEKWKEIENDEITTGLGDSSVLSMPTSQPLRYQWFWKEDVQGKHYKGEQWIKYDRDQNITIENAYNKWSTPGPARVSIPVITSVKIVGGVTSVVTYEILFGEQGHVQRNTSTNYQRSIMRKDITIPITNPTPAMPTFQSLPYQWFWKEDVRGKHYKGEQWIKYDRDQNIDIENAYNKWCAPGAVSASIPMVAAVGVNYEILFSKEGHFQKNTNTNYKRSIMRKDITIPIMANADLLSTQVTSNNGKNPTPVDY</sequence>
<feature type="domain" description="WWE" evidence="1">
    <location>
        <begin position="75"/>
        <end position="175"/>
    </location>
</feature>
<dbReference type="Pfam" id="PF02825">
    <property type="entry name" value="WWE"/>
    <property type="match status" value="2"/>
</dbReference>
<dbReference type="Proteomes" id="UP000268093">
    <property type="component" value="Unassembled WGS sequence"/>
</dbReference>
<accession>A0A433DBP8</accession>
<evidence type="ECO:0000313" key="3">
    <source>
        <dbReference type="Proteomes" id="UP000268093"/>
    </source>
</evidence>
<dbReference type="Gene3D" id="3.30.720.50">
    <property type="match status" value="2"/>
</dbReference>
<keyword evidence="3" id="KW-1185">Reference proteome</keyword>
<dbReference type="SUPFAM" id="SSF117839">
    <property type="entry name" value="WWE domain"/>
    <property type="match status" value="1"/>
</dbReference>
<evidence type="ECO:0000259" key="1">
    <source>
        <dbReference type="PROSITE" id="PS50918"/>
    </source>
</evidence>
<dbReference type="InterPro" id="IPR037197">
    <property type="entry name" value="WWE_dom_sf"/>
</dbReference>
<protein>
    <recommendedName>
        <fullName evidence="1">WWE domain-containing protein</fullName>
    </recommendedName>
</protein>
<dbReference type="InterPro" id="IPR004170">
    <property type="entry name" value="WWE_dom"/>
</dbReference>
<dbReference type="AlphaFoldDB" id="A0A433DBP8"/>
<organism evidence="2 3">
    <name type="scientific">Jimgerdemannia flammicorona</name>
    <dbReference type="NCBI Taxonomy" id="994334"/>
    <lineage>
        <taxon>Eukaryota</taxon>
        <taxon>Fungi</taxon>
        <taxon>Fungi incertae sedis</taxon>
        <taxon>Mucoromycota</taxon>
        <taxon>Mucoromycotina</taxon>
        <taxon>Endogonomycetes</taxon>
        <taxon>Endogonales</taxon>
        <taxon>Endogonaceae</taxon>
        <taxon>Jimgerdemannia</taxon>
    </lineage>
</organism>
<gene>
    <name evidence="2" type="ORF">BC936DRAFT_144794</name>
</gene>
<feature type="domain" description="WWE" evidence="1">
    <location>
        <begin position="185"/>
        <end position="277"/>
    </location>
</feature>
<name>A0A433DBP8_9FUNG</name>
<comment type="caution">
    <text evidence="2">The sequence shown here is derived from an EMBL/GenBank/DDBJ whole genome shotgun (WGS) entry which is preliminary data.</text>
</comment>